<dbReference type="SUPFAM" id="SSF56300">
    <property type="entry name" value="Metallo-dependent phosphatases"/>
    <property type="match status" value="1"/>
</dbReference>
<dbReference type="EC" id="3.1.3.16" evidence="8"/>
<gene>
    <name evidence="11" type="ORF">MSPICULIGERA_LOCUS2186</name>
</gene>
<dbReference type="Pfam" id="PF00149">
    <property type="entry name" value="Metallophos"/>
    <property type="match status" value="1"/>
</dbReference>
<keyword evidence="5" id="KW-0464">Manganese</keyword>
<dbReference type="GO" id="GO:0046872">
    <property type="term" value="F:metal ion binding"/>
    <property type="evidence" value="ECO:0007669"/>
    <property type="project" value="UniProtKB-KW"/>
</dbReference>
<comment type="similarity">
    <text evidence="8">Belongs to the PPP phosphatase family.</text>
</comment>
<dbReference type="AlphaFoldDB" id="A0AA36C7X0"/>
<evidence type="ECO:0000256" key="9">
    <source>
        <dbReference type="SAM" id="MobiDB-lite"/>
    </source>
</evidence>
<dbReference type="Gene3D" id="3.60.21.10">
    <property type="match status" value="1"/>
</dbReference>
<evidence type="ECO:0000259" key="10">
    <source>
        <dbReference type="PROSITE" id="PS00125"/>
    </source>
</evidence>
<dbReference type="PANTHER" id="PTHR11668">
    <property type="entry name" value="SERINE/THREONINE PROTEIN PHOSPHATASE"/>
    <property type="match status" value="1"/>
</dbReference>
<organism evidence="11 12">
    <name type="scientific">Mesorhabditis spiculigera</name>
    <dbReference type="NCBI Taxonomy" id="96644"/>
    <lineage>
        <taxon>Eukaryota</taxon>
        <taxon>Metazoa</taxon>
        <taxon>Ecdysozoa</taxon>
        <taxon>Nematoda</taxon>
        <taxon>Chromadorea</taxon>
        <taxon>Rhabditida</taxon>
        <taxon>Rhabditina</taxon>
        <taxon>Rhabditomorpha</taxon>
        <taxon>Rhabditoidea</taxon>
        <taxon>Rhabditidae</taxon>
        <taxon>Mesorhabditinae</taxon>
        <taxon>Mesorhabditis</taxon>
    </lineage>
</organism>
<feature type="region of interest" description="Disordered" evidence="9">
    <location>
        <begin position="75"/>
        <end position="94"/>
    </location>
</feature>
<dbReference type="GO" id="GO:0004722">
    <property type="term" value="F:protein serine/threonine phosphatase activity"/>
    <property type="evidence" value="ECO:0007669"/>
    <property type="project" value="UniProtKB-EC"/>
</dbReference>
<evidence type="ECO:0000256" key="8">
    <source>
        <dbReference type="RuleBase" id="RU004273"/>
    </source>
</evidence>
<evidence type="ECO:0000256" key="2">
    <source>
        <dbReference type="ARBA" id="ARBA00022723"/>
    </source>
</evidence>
<dbReference type="InterPro" id="IPR029052">
    <property type="entry name" value="Metallo-depent_PP-like"/>
</dbReference>
<dbReference type="InterPro" id="IPR004843">
    <property type="entry name" value="Calcineurin-like_PHP"/>
</dbReference>
<dbReference type="PANTHER" id="PTHR11668:SF300">
    <property type="entry name" value="SERINE_THREONINE-PROTEIN PHOSPHATASE"/>
    <property type="match status" value="1"/>
</dbReference>
<dbReference type="GO" id="GO:0005634">
    <property type="term" value="C:nucleus"/>
    <property type="evidence" value="ECO:0007669"/>
    <property type="project" value="TreeGrafter"/>
</dbReference>
<dbReference type="CDD" id="cd00144">
    <property type="entry name" value="MPP_PPP_family"/>
    <property type="match status" value="1"/>
</dbReference>
<keyword evidence="12" id="KW-1185">Reference proteome</keyword>
<proteinExistence type="inferred from homology"/>
<keyword evidence="4" id="KW-0904">Protein phosphatase</keyword>
<comment type="catalytic activity">
    <reaction evidence="7 8">
        <text>O-phospho-L-threonyl-[protein] + H2O = L-threonyl-[protein] + phosphate</text>
        <dbReference type="Rhea" id="RHEA:47004"/>
        <dbReference type="Rhea" id="RHEA-COMP:11060"/>
        <dbReference type="Rhea" id="RHEA-COMP:11605"/>
        <dbReference type="ChEBI" id="CHEBI:15377"/>
        <dbReference type="ChEBI" id="CHEBI:30013"/>
        <dbReference type="ChEBI" id="CHEBI:43474"/>
        <dbReference type="ChEBI" id="CHEBI:61977"/>
        <dbReference type="EC" id="3.1.3.16"/>
    </reaction>
</comment>
<comment type="cofactor">
    <cofactor evidence="1">
        <name>Mn(2+)</name>
        <dbReference type="ChEBI" id="CHEBI:29035"/>
    </cofactor>
</comment>
<feature type="non-terminal residue" evidence="11">
    <location>
        <position position="633"/>
    </location>
</feature>
<feature type="domain" description="Serine/threonine specific protein phosphatases" evidence="10">
    <location>
        <begin position="388"/>
        <end position="393"/>
    </location>
</feature>
<protein>
    <recommendedName>
        <fullName evidence="8">Serine/threonine-protein phosphatase</fullName>
        <ecNumber evidence="8">3.1.3.16</ecNumber>
    </recommendedName>
</protein>
<evidence type="ECO:0000256" key="4">
    <source>
        <dbReference type="ARBA" id="ARBA00022912"/>
    </source>
</evidence>
<dbReference type="SMART" id="SM00156">
    <property type="entry name" value="PP2Ac"/>
    <property type="match status" value="1"/>
</dbReference>
<reference evidence="11" key="1">
    <citation type="submission" date="2023-06" db="EMBL/GenBank/DDBJ databases">
        <authorList>
            <person name="Delattre M."/>
        </authorList>
    </citation>
    <scope>NUCLEOTIDE SEQUENCE</scope>
    <source>
        <strain evidence="11">AF72</strain>
    </source>
</reference>
<evidence type="ECO:0000256" key="3">
    <source>
        <dbReference type="ARBA" id="ARBA00022801"/>
    </source>
</evidence>
<dbReference type="EMBL" id="CATQJA010000655">
    <property type="protein sequence ID" value="CAJ0562641.1"/>
    <property type="molecule type" value="Genomic_DNA"/>
</dbReference>
<evidence type="ECO:0000313" key="11">
    <source>
        <dbReference type="EMBL" id="CAJ0562641.1"/>
    </source>
</evidence>
<evidence type="ECO:0000256" key="5">
    <source>
        <dbReference type="ARBA" id="ARBA00023211"/>
    </source>
</evidence>
<comment type="catalytic activity">
    <reaction evidence="6">
        <text>O-phospho-L-seryl-[protein] + H2O = L-seryl-[protein] + phosphate</text>
        <dbReference type="Rhea" id="RHEA:20629"/>
        <dbReference type="Rhea" id="RHEA-COMP:9863"/>
        <dbReference type="Rhea" id="RHEA-COMP:11604"/>
        <dbReference type="ChEBI" id="CHEBI:15377"/>
        <dbReference type="ChEBI" id="CHEBI:29999"/>
        <dbReference type="ChEBI" id="CHEBI:43474"/>
        <dbReference type="ChEBI" id="CHEBI:83421"/>
        <dbReference type="EC" id="3.1.3.16"/>
    </reaction>
</comment>
<keyword evidence="2" id="KW-0479">Metal-binding</keyword>
<accession>A0AA36C7X0</accession>
<dbReference type="GO" id="GO:0005737">
    <property type="term" value="C:cytoplasm"/>
    <property type="evidence" value="ECO:0007669"/>
    <property type="project" value="TreeGrafter"/>
</dbReference>
<dbReference type="InterPro" id="IPR006186">
    <property type="entry name" value="Ser/Thr-sp_prot-phosphatase"/>
</dbReference>
<dbReference type="Proteomes" id="UP001177023">
    <property type="component" value="Unassembled WGS sequence"/>
</dbReference>
<keyword evidence="3 8" id="KW-0378">Hydrolase</keyword>
<feature type="region of interest" description="Disordered" evidence="9">
    <location>
        <begin position="596"/>
        <end position="633"/>
    </location>
</feature>
<evidence type="ECO:0000313" key="12">
    <source>
        <dbReference type="Proteomes" id="UP001177023"/>
    </source>
</evidence>
<dbReference type="InterPro" id="IPR050341">
    <property type="entry name" value="PP1_catalytic_subunit"/>
</dbReference>
<evidence type="ECO:0000256" key="1">
    <source>
        <dbReference type="ARBA" id="ARBA00001936"/>
    </source>
</evidence>
<evidence type="ECO:0000256" key="6">
    <source>
        <dbReference type="ARBA" id="ARBA00047761"/>
    </source>
</evidence>
<name>A0AA36C7X0_9BILA</name>
<sequence>MELVNHYQSAKKMGKHHPPDCDKACEYQHGAAYEDCVFLDISDPDGPIPFFTARRALSGPYAVFMDLEENLKADVTTEEPASDDSNIPAADSTANGTKEALSALHFDEIVLPELKDGGNSRTRRQSDGQKKIRYPRCIDVDGLAKEDLARVEADVMLNCDKNIFVLFRNGDKSGLSIKPPMCQGSNDTTNTAQGPAERIPGSFELVAEGFALRIDRAHLNPLKDEKMPPPTTDPVAEDKLPVDRNDKLARLDPVYFMTAATPDAKAVARNIVETLGSEAWLSEDNKMPVYTPSPDALRSLCDHLRAILLEEHAVVRPKGKTIVVGDIHGNFNDLWRIIHAWLSDVAGGGPGQNLLFLGDIVDRGPRQIECLTLIMAYKVLLPKQVFLLRGNHEEKSICSLFRYSLAERGYSEAVAKLFYSLYDVIPSVALIDERLICMHGLTTGDLTPELLRKGWDPREETLFDMSRHLRWNDPAKDVKLYAPNTSRNYGHLCGPKAIQKDMARLGLEFILRGHQSMSNGVKRFENLPVATIFSSSFYDPNPEVGEKLPTPRVLDNLAAILYVDPAKNVIKPIFIININDNISTQEELNRKLEAGWKKADYEPADPNDITVDLRSSKSSSSAQMSSSDTKSPN</sequence>
<evidence type="ECO:0000256" key="7">
    <source>
        <dbReference type="ARBA" id="ARBA00048336"/>
    </source>
</evidence>
<dbReference type="PRINTS" id="PR00114">
    <property type="entry name" value="STPHPHTASE"/>
</dbReference>
<comment type="caution">
    <text evidence="11">The sequence shown here is derived from an EMBL/GenBank/DDBJ whole genome shotgun (WGS) entry which is preliminary data.</text>
</comment>
<feature type="compositionally biased region" description="Low complexity" evidence="9">
    <location>
        <begin position="616"/>
        <end position="633"/>
    </location>
</feature>
<dbReference type="PROSITE" id="PS00125">
    <property type="entry name" value="SER_THR_PHOSPHATASE"/>
    <property type="match status" value="1"/>
</dbReference>